<feature type="compositionally biased region" description="Low complexity" evidence="1">
    <location>
        <begin position="208"/>
        <end position="224"/>
    </location>
</feature>
<sequence>MNHQKEEKINVPKINDFEKFFSQISQNKNIELSFAQYLYSTSENKSNVLSLINDQNWIVQEIEKWKKFKQEQEQEQEQEKEKEKEKMNKDEDEDEEEEEEENVIQVSINDDLLAATLEKSLQEESFLNRKQDRDFDLENLEKTKEKKENVNKIRKKGQINEPKPSNQTVNPTPTVTVRKSRRLSLLSEKKSTSSGSITKTNNPYNNFDLDSLESGSDSASSSSDFKPNSGSESDHLVVSETELEIMMEENNYEPKTEDEAEEEEYHRKEKEKEKEQKKNAMKKRRRNSQNNNLPRPKDPPPDWDKWSYFKQDAWLRYVQNPNTYYYRFNEKGEQEKRGKWSEEEEKLFERRLLEFGPKDWGLFSISIPGRCGIMCSNHFRKRLLHEPEFFQKWGKEFRLIDGKLKFVGVSRILLANEKRKKQTTLENEALMLTFDKKKQNINNQNRRRIRQNLHKLINNNTFKNVSKNKINNIKKNNNNTQNQIENKNGNGNGNEDENEFLNENQNEDDGLNFTLNNGLDNILESLGIETEND</sequence>
<dbReference type="CDD" id="cd00167">
    <property type="entry name" value="SANT"/>
    <property type="match status" value="1"/>
</dbReference>
<dbReference type="Pfam" id="PF00249">
    <property type="entry name" value="Myb_DNA-binding"/>
    <property type="match status" value="1"/>
</dbReference>
<evidence type="ECO:0000259" key="2">
    <source>
        <dbReference type="PROSITE" id="PS50090"/>
    </source>
</evidence>
<feature type="compositionally biased region" description="Low complexity" evidence="1">
    <location>
        <begin position="168"/>
        <end position="177"/>
    </location>
</feature>
<evidence type="ECO:0000313" key="5">
    <source>
        <dbReference type="Proteomes" id="UP001146793"/>
    </source>
</evidence>
<feature type="compositionally biased region" description="Acidic residues" evidence="1">
    <location>
        <begin position="90"/>
        <end position="102"/>
    </location>
</feature>
<feature type="region of interest" description="Disordered" evidence="1">
    <location>
        <begin position="248"/>
        <end position="303"/>
    </location>
</feature>
<dbReference type="SUPFAM" id="SSF46689">
    <property type="entry name" value="Homeodomain-like"/>
    <property type="match status" value="1"/>
</dbReference>
<feature type="domain" description="HTH myb-type" evidence="3">
    <location>
        <begin position="336"/>
        <end position="387"/>
    </location>
</feature>
<feature type="compositionally biased region" description="Basic and acidic residues" evidence="1">
    <location>
        <begin position="68"/>
        <end position="89"/>
    </location>
</feature>
<dbReference type="PROSITE" id="PS51294">
    <property type="entry name" value="HTH_MYB"/>
    <property type="match status" value="1"/>
</dbReference>
<evidence type="ECO:0000313" key="4">
    <source>
        <dbReference type="EMBL" id="KAJ3445154.1"/>
    </source>
</evidence>
<proteinExistence type="predicted"/>
<dbReference type="SMART" id="SM00717">
    <property type="entry name" value="SANT"/>
    <property type="match status" value="1"/>
</dbReference>
<protein>
    <submittedName>
        <fullName evidence="4">Sucrose responsive element binding protein</fullName>
    </submittedName>
</protein>
<dbReference type="InterPro" id="IPR017930">
    <property type="entry name" value="Myb_dom"/>
</dbReference>
<feature type="region of interest" description="Disordered" evidence="1">
    <location>
        <begin position="68"/>
        <end position="107"/>
    </location>
</feature>
<gene>
    <name evidence="4" type="ORF">M0812_11019</name>
</gene>
<dbReference type="InterPro" id="IPR009057">
    <property type="entry name" value="Homeodomain-like_sf"/>
</dbReference>
<dbReference type="Proteomes" id="UP001146793">
    <property type="component" value="Unassembled WGS sequence"/>
</dbReference>
<accession>A0AAV7ZT77</accession>
<comment type="caution">
    <text evidence="4">The sequence shown here is derived from an EMBL/GenBank/DDBJ whole genome shotgun (WGS) entry which is preliminary data.</text>
</comment>
<organism evidence="4 5">
    <name type="scientific">Anaeramoeba flamelloides</name>
    <dbReference type="NCBI Taxonomy" id="1746091"/>
    <lineage>
        <taxon>Eukaryota</taxon>
        <taxon>Metamonada</taxon>
        <taxon>Anaeramoebidae</taxon>
        <taxon>Anaeramoeba</taxon>
    </lineage>
</organism>
<feature type="compositionally biased region" description="Basic and acidic residues" evidence="1">
    <location>
        <begin position="264"/>
        <end position="278"/>
    </location>
</feature>
<dbReference type="EMBL" id="JANTQA010000023">
    <property type="protein sequence ID" value="KAJ3445154.1"/>
    <property type="molecule type" value="Genomic_DNA"/>
</dbReference>
<dbReference type="PROSITE" id="PS50090">
    <property type="entry name" value="MYB_LIKE"/>
    <property type="match status" value="1"/>
</dbReference>
<feature type="compositionally biased region" description="Basic and acidic residues" evidence="1">
    <location>
        <begin position="138"/>
        <end position="151"/>
    </location>
</feature>
<reference evidence="4" key="1">
    <citation type="submission" date="2022-08" db="EMBL/GenBank/DDBJ databases">
        <title>Novel sulphate-reducing endosymbionts in the free-living metamonad Anaeramoeba.</title>
        <authorList>
            <person name="Jerlstrom-Hultqvist J."/>
            <person name="Cepicka I."/>
            <person name="Gallot-Lavallee L."/>
            <person name="Salas-Leiva D."/>
            <person name="Curtis B.A."/>
            <person name="Zahonova K."/>
            <person name="Pipaliya S."/>
            <person name="Dacks J."/>
            <person name="Roger A.J."/>
        </authorList>
    </citation>
    <scope>NUCLEOTIDE SEQUENCE</scope>
    <source>
        <strain evidence="4">Busselton2</strain>
    </source>
</reference>
<dbReference type="InterPro" id="IPR001005">
    <property type="entry name" value="SANT/Myb"/>
</dbReference>
<feature type="compositionally biased region" description="Acidic residues" evidence="1">
    <location>
        <begin position="494"/>
        <end position="510"/>
    </location>
</feature>
<evidence type="ECO:0000259" key="3">
    <source>
        <dbReference type="PROSITE" id="PS51294"/>
    </source>
</evidence>
<dbReference type="AlphaFoldDB" id="A0AAV7ZT77"/>
<evidence type="ECO:0000256" key="1">
    <source>
        <dbReference type="SAM" id="MobiDB-lite"/>
    </source>
</evidence>
<name>A0AAV7ZT77_9EUKA</name>
<feature type="region of interest" description="Disordered" evidence="1">
    <location>
        <begin position="472"/>
        <end position="511"/>
    </location>
</feature>
<feature type="domain" description="Myb-like" evidence="2">
    <location>
        <begin position="332"/>
        <end position="383"/>
    </location>
</feature>
<feature type="compositionally biased region" description="Low complexity" evidence="1">
    <location>
        <begin position="472"/>
        <end position="489"/>
    </location>
</feature>
<feature type="region of interest" description="Disordered" evidence="1">
    <location>
        <begin position="138"/>
        <end position="235"/>
    </location>
</feature>
<dbReference type="Gene3D" id="1.10.10.60">
    <property type="entry name" value="Homeodomain-like"/>
    <property type="match status" value="1"/>
</dbReference>